<accession>A0A368S1G8</accession>
<proteinExistence type="predicted"/>
<reference evidence="1" key="2">
    <citation type="submission" date="2015-07" db="EMBL/GenBank/DDBJ databases">
        <authorList>
            <person name="Noorani M."/>
        </authorList>
    </citation>
    <scope>NUCLEOTIDE SEQUENCE</scope>
    <source>
        <strain evidence="1">Yugu1</strain>
    </source>
</reference>
<organism evidence="1">
    <name type="scientific">Setaria italica</name>
    <name type="common">Foxtail millet</name>
    <name type="synonym">Panicum italicum</name>
    <dbReference type="NCBI Taxonomy" id="4555"/>
    <lineage>
        <taxon>Eukaryota</taxon>
        <taxon>Viridiplantae</taxon>
        <taxon>Streptophyta</taxon>
        <taxon>Embryophyta</taxon>
        <taxon>Tracheophyta</taxon>
        <taxon>Spermatophyta</taxon>
        <taxon>Magnoliopsida</taxon>
        <taxon>Liliopsida</taxon>
        <taxon>Poales</taxon>
        <taxon>Poaceae</taxon>
        <taxon>PACMAD clade</taxon>
        <taxon>Panicoideae</taxon>
        <taxon>Panicodae</taxon>
        <taxon>Paniceae</taxon>
        <taxon>Cenchrinae</taxon>
        <taxon>Setaria</taxon>
    </lineage>
</organism>
<dbReference type="EMBL" id="CM003534">
    <property type="protein sequence ID" value="RCV35680.1"/>
    <property type="molecule type" value="Genomic_DNA"/>
</dbReference>
<protein>
    <submittedName>
        <fullName evidence="1">Uncharacterized protein</fullName>
    </submittedName>
</protein>
<sequence>MSSWACADRASAARRLLFALSRRSDGRQAPRSSATGWQAGRRLPGCATVTESVFKEATPIGPGAVRQALDRRAIQKLCRGIKEEL</sequence>
<name>A0A368S1G8_SETIT</name>
<evidence type="ECO:0000313" key="1">
    <source>
        <dbReference type="EMBL" id="RCV35680.1"/>
    </source>
</evidence>
<reference evidence="1" key="1">
    <citation type="journal article" date="2012" name="Nat. Biotechnol.">
        <title>Reference genome sequence of the model plant Setaria.</title>
        <authorList>
            <person name="Bennetzen J.L."/>
            <person name="Schmutz J."/>
            <person name="Wang H."/>
            <person name="Percifield R."/>
            <person name="Hawkins J."/>
            <person name="Pontaroli A.C."/>
            <person name="Estep M."/>
            <person name="Feng L."/>
            <person name="Vaughn J.N."/>
            <person name="Grimwood J."/>
            <person name="Jenkins J."/>
            <person name="Barry K."/>
            <person name="Lindquist E."/>
            <person name="Hellsten U."/>
            <person name="Deshpande S."/>
            <person name="Wang X."/>
            <person name="Wu X."/>
            <person name="Mitros T."/>
            <person name="Triplett J."/>
            <person name="Yang X."/>
            <person name="Ye C.Y."/>
            <person name="Mauro-Herrera M."/>
            <person name="Wang L."/>
            <person name="Li P."/>
            <person name="Sharma M."/>
            <person name="Sharma R."/>
            <person name="Ronald P.C."/>
            <person name="Panaud O."/>
            <person name="Kellogg E.A."/>
            <person name="Brutnell T.P."/>
            <person name="Doust A.N."/>
            <person name="Tuskan G.A."/>
            <person name="Rokhsar D."/>
            <person name="Devos K.M."/>
        </authorList>
    </citation>
    <scope>NUCLEOTIDE SEQUENCE [LARGE SCALE GENOMIC DNA]</scope>
    <source>
        <strain evidence="1">Yugu1</strain>
    </source>
</reference>
<dbReference type="AlphaFoldDB" id="A0A368S1G8"/>
<gene>
    <name evidence="1" type="ORF">SETIT_7G259200v2</name>
</gene>